<evidence type="ECO:0000256" key="6">
    <source>
        <dbReference type="ARBA" id="ARBA00022908"/>
    </source>
</evidence>
<dbReference type="InterPro" id="IPR012337">
    <property type="entry name" value="RNaseH-like_sf"/>
</dbReference>
<reference evidence="14" key="2">
    <citation type="submission" date="2022-01" db="EMBL/GenBank/DDBJ databases">
        <authorList>
            <person name="Yamashiro T."/>
            <person name="Shiraishi A."/>
            <person name="Satake H."/>
            <person name="Nakayama K."/>
        </authorList>
    </citation>
    <scope>NUCLEOTIDE SEQUENCE</scope>
</reference>
<evidence type="ECO:0000256" key="11">
    <source>
        <dbReference type="SAM" id="Coils"/>
    </source>
</evidence>
<evidence type="ECO:0000256" key="3">
    <source>
        <dbReference type="ARBA" id="ARBA00022759"/>
    </source>
</evidence>
<sequence length="1618" mass="185479">MDSIISLGQKNTLAEYMILSGADKDLYDSWKSRMELYMQNREHGRMILESVENGPLIWPTVEENGVIRTKKYAELSAAEKIQADCDMKATNIILQGLPADIYSLVNHHRVAKDLWERVQLLMQGTSLTKQERECKLYDAFDKFTHIKGESLHTYYLRFTQLINDMNIYKMKMEQFQVNTKFLNSLPPEWTRIHENEVVLYVKRNQDPWHRCKSGCLLEAQQDLMILSVIEQLSKQMINHVNNWEKDNKEQNNESITAELERYKERVKTFEQRLNIDLSSREKMIDSQMDDMIREKLALKEQIDSLEQNLSKQIKEKESLFKTFTVFKNESKEKENKYMENEIDLEKKIKELDNIVYKVGQSAQTVHMLTKPQAFYDNTHKQALGYQNPFYLRKAQRIKPTLYDGAVISKTHVAMPVIDDEETLILEEESRSKMFEKAKDPEVIAKKISHKPIDYEKLNSLIEYFETHFSPEQELSAEQAFWFCTFNPTIEPSYSPPIRVDVPSKLPKCELCEKCLNLDAELSKSKQAYNDLLKNHSQLKKHCISLEVSMQLKQEVFQNDESCVNQNAVEIQEYFEINDLKARLQDKDTTISKLKDTIKSLKKNTKEKNVNHDKCDLEPINEELENSVAKLLLENERLCNEINHVKQVFKDQFDSIKQTRVRHKEQCDSLINKLNLKSVENEDLKAQIQDKVFVITSLKNDLRKSKGKEIVENVVHIPSATTIAPGMFKLDLVPLPPRLLQNREVHINYLRNTQEQANILWEIVEQVKAKQPLDGDLDLACKYATRIQELLVYVQDTCPNAITPSTKKVAVTPMNNVKKVRFAKPLTSSSNIKQVESSNTSDSNTPVLSSTGVKCSTSNCGSKPPDNKKNDRISQTPSRNTKNKVEAQPRKVNKMNRVVKPVCDVDVKQSLSNANSDILCATCNKSMFDGVHDKCLLDLVQNGNNRTKFAKKHKNQNIWKSTGHVFTEVVQIVLWNDQIAKIMGYGDYQLGNVIISRVYYIERLGHNLFFVGQFCDADLEVAFQKNTCFIRNLEGVDLLSGSCDTNLYTISLDDMLKSSPTCLLSKASKTKSWYWYRRLSHLNFGTLNKLAKDGLARGIPRLKFQKYHLCSACALGKTKKTSHQPKAEDTNQEKLYLLHMDLCGPMRVASINGKRYILVIVDDYSRFTWVRFLKTKDKALAAIIKCIKNIQVHLNAIVQNVQTDNGTEFVNQTLRECSGPGLHYTTLVTSSTGLGSNPVSQLPCLPPKRDDWNQLFQPMFDEYFNSLTIAVSLVQEATAPRAEVLADSPVSTSIDQDAPSTNSTSHGSSSNVRQIHTPFEHIGRWTKDHPIANVIGDPSRSVSTRKKLETNAMWCYFDAFLTLVVPKNFKQAMTEPSWINAIQEEGIDFEESFALVARIEAIRIFVAYAAHKNMIIYQMDVKMAFLNGELKEEDYVSQSEGFVDQDNPSHVYKLKKALYGLKQAPRAWYDMLSSFLISQQFSKGVVDPTLFTRHAGNDILLMTNKFKMSMMGKMSFFLGLQISQSPRGIFINQSKYASEIVKKYGLHSTDSVDTPMIENKKLDEDLQGKPVDATLYRGMIGSLMYLTSSRPDLNYVVCLCARYQAKPTEKHLQAVKRIF</sequence>
<keyword evidence="2" id="KW-0479">Metal-binding</keyword>
<dbReference type="InterPro" id="IPR025724">
    <property type="entry name" value="GAG-pre-integrase_dom"/>
</dbReference>
<keyword evidence="3" id="KW-0255">Endonuclease</keyword>
<feature type="coiled-coil region" evidence="11">
    <location>
        <begin position="576"/>
        <end position="640"/>
    </location>
</feature>
<dbReference type="Pfam" id="PF14223">
    <property type="entry name" value="Retrotran_gag_2"/>
    <property type="match status" value="1"/>
</dbReference>
<feature type="domain" description="Integrase catalytic" evidence="13">
    <location>
        <begin position="1120"/>
        <end position="1215"/>
    </location>
</feature>
<gene>
    <name evidence="14" type="ORF">Tco_0706939</name>
</gene>
<keyword evidence="11" id="KW-0175">Coiled coil</keyword>
<comment type="caution">
    <text evidence="14">The sequence shown here is derived from an EMBL/GenBank/DDBJ whole genome shotgun (WGS) entry which is preliminary data.</text>
</comment>
<dbReference type="PROSITE" id="PS50994">
    <property type="entry name" value="INTEGRASE"/>
    <property type="match status" value="1"/>
</dbReference>
<dbReference type="Gene3D" id="3.30.420.10">
    <property type="entry name" value="Ribonuclease H-like superfamily/Ribonuclease H"/>
    <property type="match status" value="1"/>
</dbReference>
<protein>
    <submittedName>
        <fullName evidence="14">Retrovirus-related pol polyprotein from transposon TNT 1-94</fullName>
    </submittedName>
</protein>
<reference evidence="14" key="1">
    <citation type="journal article" date="2022" name="Int. J. Mol. Sci.">
        <title>Draft Genome of Tanacetum Coccineum: Genomic Comparison of Closely Related Tanacetum-Family Plants.</title>
        <authorList>
            <person name="Yamashiro T."/>
            <person name="Shiraishi A."/>
            <person name="Nakayama K."/>
            <person name="Satake H."/>
        </authorList>
    </citation>
    <scope>NUCLEOTIDE SEQUENCE</scope>
</reference>
<evidence type="ECO:0000256" key="9">
    <source>
        <dbReference type="ARBA" id="ARBA00023172"/>
    </source>
</evidence>
<feature type="compositionally biased region" description="Low complexity" evidence="12">
    <location>
        <begin position="1299"/>
        <end position="1310"/>
    </location>
</feature>
<evidence type="ECO:0000313" key="14">
    <source>
        <dbReference type="EMBL" id="GJS74098.1"/>
    </source>
</evidence>
<dbReference type="InterPro" id="IPR013103">
    <property type="entry name" value="RVT_2"/>
</dbReference>
<dbReference type="PANTHER" id="PTHR42648">
    <property type="entry name" value="TRANSPOSASE, PUTATIVE-RELATED"/>
    <property type="match status" value="1"/>
</dbReference>
<dbReference type="EMBL" id="BQNB010010205">
    <property type="protein sequence ID" value="GJS74098.1"/>
    <property type="molecule type" value="Genomic_DNA"/>
</dbReference>
<dbReference type="InterPro" id="IPR039537">
    <property type="entry name" value="Retrotran_Ty1/copia-like"/>
</dbReference>
<dbReference type="Pfam" id="PF07727">
    <property type="entry name" value="RVT_2"/>
    <property type="match status" value="1"/>
</dbReference>
<organism evidence="14 15">
    <name type="scientific">Tanacetum coccineum</name>
    <dbReference type="NCBI Taxonomy" id="301880"/>
    <lineage>
        <taxon>Eukaryota</taxon>
        <taxon>Viridiplantae</taxon>
        <taxon>Streptophyta</taxon>
        <taxon>Embryophyta</taxon>
        <taxon>Tracheophyta</taxon>
        <taxon>Spermatophyta</taxon>
        <taxon>Magnoliopsida</taxon>
        <taxon>eudicotyledons</taxon>
        <taxon>Gunneridae</taxon>
        <taxon>Pentapetalae</taxon>
        <taxon>asterids</taxon>
        <taxon>campanulids</taxon>
        <taxon>Asterales</taxon>
        <taxon>Asteraceae</taxon>
        <taxon>Asteroideae</taxon>
        <taxon>Anthemideae</taxon>
        <taxon>Anthemidinae</taxon>
        <taxon>Tanacetum</taxon>
    </lineage>
</organism>
<evidence type="ECO:0000256" key="4">
    <source>
        <dbReference type="ARBA" id="ARBA00022801"/>
    </source>
</evidence>
<feature type="compositionally biased region" description="Polar residues" evidence="12">
    <location>
        <begin position="1288"/>
        <end position="1298"/>
    </location>
</feature>
<feature type="region of interest" description="Disordered" evidence="12">
    <location>
        <begin position="828"/>
        <end position="891"/>
    </location>
</feature>
<keyword evidence="8" id="KW-0239">DNA-directed DNA polymerase</keyword>
<dbReference type="Pfam" id="PF13976">
    <property type="entry name" value="gag_pre-integrs"/>
    <property type="match status" value="1"/>
</dbReference>
<keyword evidence="6" id="KW-0229">DNA integration</keyword>
<dbReference type="InterPro" id="IPR001584">
    <property type="entry name" value="Integrase_cat-core"/>
</dbReference>
<evidence type="ECO:0000256" key="2">
    <source>
        <dbReference type="ARBA" id="ARBA00022723"/>
    </source>
</evidence>
<keyword evidence="7" id="KW-0695">RNA-directed DNA polymerase</keyword>
<keyword evidence="9" id="KW-0233">DNA recombination</keyword>
<keyword evidence="10" id="KW-0511">Multifunctional enzyme</keyword>
<dbReference type="PANTHER" id="PTHR42648:SF11">
    <property type="entry name" value="TRANSPOSON TY4-P GAG-POL POLYPROTEIN"/>
    <property type="match status" value="1"/>
</dbReference>
<dbReference type="SUPFAM" id="SSF53098">
    <property type="entry name" value="Ribonuclease H-like"/>
    <property type="match status" value="1"/>
</dbReference>
<dbReference type="InterPro" id="IPR036397">
    <property type="entry name" value="RNaseH_sf"/>
</dbReference>
<feature type="compositionally biased region" description="Polar residues" evidence="12">
    <location>
        <begin position="828"/>
        <end position="860"/>
    </location>
</feature>
<keyword evidence="4" id="KW-0378">Hydrolase</keyword>
<keyword evidence="1" id="KW-0540">Nuclease</keyword>
<evidence type="ECO:0000256" key="7">
    <source>
        <dbReference type="ARBA" id="ARBA00022918"/>
    </source>
</evidence>
<dbReference type="SUPFAM" id="SSF56672">
    <property type="entry name" value="DNA/RNA polymerases"/>
    <property type="match status" value="1"/>
</dbReference>
<keyword evidence="5" id="KW-0460">Magnesium</keyword>
<evidence type="ECO:0000256" key="8">
    <source>
        <dbReference type="ARBA" id="ARBA00022932"/>
    </source>
</evidence>
<accession>A0ABQ4Y8U6</accession>
<keyword evidence="8" id="KW-0548">Nucleotidyltransferase</keyword>
<evidence type="ECO:0000256" key="10">
    <source>
        <dbReference type="ARBA" id="ARBA00023268"/>
    </source>
</evidence>
<keyword evidence="15" id="KW-1185">Reference proteome</keyword>
<dbReference type="Proteomes" id="UP001151760">
    <property type="component" value="Unassembled WGS sequence"/>
</dbReference>
<keyword evidence="8" id="KW-0808">Transferase</keyword>
<dbReference type="InterPro" id="IPR043502">
    <property type="entry name" value="DNA/RNA_pol_sf"/>
</dbReference>
<proteinExistence type="predicted"/>
<feature type="region of interest" description="Disordered" evidence="12">
    <location>
        <begin position="1287"/>
        <end position="1312"/>
    </location>
</feature>
<feature type="coiled-coil region" evidence="11">
    <location>
        <begin position="233"/>
        <end position="322"/>
    </location>
</feature>
<dbReference type="Pfam" id="PF00665">
    <property type="entry name" value="rve"/>
    <property type="match status" value="1"/>
</dbReference>
<evidence type="ECO:0000256" key="5">
    <source>
        <dbReference type="ARBA" id="ARBA00022842"/>
    </source>
</evidence>
<evidence type="ECO:0000313" key="15">
    <source>
        <dbReference type="Proteomes" id="UP001151760"/>
    </source>
</evidence>
<evidence type="ECO:0000256" key="12">
    <source>
        <dbReference type="SAM" id="MobiDB-lite"/>
    </source>
</evidence>
<name>A0ABQ4Y8U6_9ASTR</name>
<evidence type="ECO:0000259" key="13">
    <source>
        <dbReference type="PROSITE" id="PS50994"/>
    </source>
</evidence>
<evidence type="ECO:0000256" key="1">
    <source>
        <dbReference type="ARBA" id="ARBA00022722"/>
    </source>
</evidence>